<feature type="compositionally biased region" description="Basic residues" evidence="1">
    <location>
        <begin position="20"/>
        <end position="30"/>
    </location>
</feature>
<evidence type="ECO:0000313" key="2">
    <source>
        <dbReference type="EMBL" id="PPR91672.1"/>
    </source>
</evidence>
<gene>
    <name evidence="2" type="ORF">GOBAR_AA29013</name>
</gene>
<evidence type="ECO:0000256" key="1">
    <source>
        <dbReference type="SAM" id="MobiDB-lite"/>
    </source>
</evidence>
<name>A0A2P5WKQ5_GOSBA</name>
<reference evidence="2 3" key="1">
    <citation type="submission" date="2015-01" db="EMBL/GenBank/DDBJ databases">
        <title>Genome of allotetraploid Gossypium barbadense reveals genomic plasticity and fiber elongation in cotton evolution.</title>
        <authorList>
            <person name="Chen X."/>
            <person name="Liu X."/>
            <person name="Zhao B."/>
            <person name="Zheng H."/>
            <person name="Hu Y."/>
            <person name="Lu G."/>
            <person name="Yang C."/>
            <person name="Chen J."/>
            <person name="Shan C."/>
            <person name="Zhang L."/>
            <person name="Zhou Y."/>
            <person name="Wang L."/>
            <person name="Guo W."/>
            <person name="Bai Y."/>
            <person name="Ruan J."/>
            <person name="Shangguan X."/>
            <person name="Mao Y."/>
            <person name="Jiang J."/>
            <person name="Zhu Y."/>
            <person name="Lei J."/>
            <person name="Kang H."/>
            <person name="Chen S."/>
            <person name="He X."/>
            <person name="Wang R."/>
            <person name="Wang Y."/>
            <person name="Chen J."/>
            <person name="Wang L."/>
            <person name="Yu S."/>
            <person name="Wang B."/>
            <person name="Wei J."/>
            <person name="Song S."/>
            <person name="Lu X."/>
            <person name="Gao Z."/>
            <person name="Gu W."/>
            <person name="Deng X."/>
            <person name="Ma D."/>
            <person name="Wang S."/>
            <person name="Liang W."/>
            <person name="Fang L."/>
            <person name="Cai C."/>
            <person name="Zhu X."/>
            <person name="Zhou B."/>
            <person name="Zhang Y."/>
            <person name="Chen Z."/>
            <person name="Xu S."/>
            <person name="Zhu R."/>
            <person name="Wang S."/>
            <person name="Zhang T."/>
            <person name="Zhao G."/>
        </authorList>
    </citation>
    <scope>NUCLEOTIDE SEQUENCE [LARGE SCALE GENOMIC DNA]</scope>
    <source>
        <strain evidence="3">cv. Xinhai21</strain>
        <tissue evidence="2">Leaf</tissue>
    </source>
</reference>
<organism evidence="2 3">
    <name type="scientific">Gossypium barbadense</name>
    <name type="common">Sea Island cotton</name>
    <name type="synonym">Hibiscus barbadensis</name>
    <dbReference type="NCBI Taxonomy" id="3634"/>
    <lineage>
        <taxon>Eukaryota</taxon>
        <taxon>Viridiplantae</taxon>
        <taxon>Streptophyta</taxon>
        <taxon>Embryophyta</taxon>
        <taxon>Tracheophyta</taxon>
        <taxon>Spermatophyta</taxon>
        <taxon>Magnoliopsida</taxon>
        <taxon>eudicotyledons</taxon>
        <taxon>Gunneridae</taxon>
        <taxon>Pentapetalae</taxon>
        <taxon>rosids</taxon>
        <taxon>malvids</taxon>
        <taxon>Malvales</taxon>
        <taxon>Malvaceae</taxon>
        <taxon>Malvoideae</taxon>
        <taxon>Gossypium</taxon>
    </lineage>
</organism>
<feature type="region of interest" description="Disordered" evidence="1">
    <location>
        <begin position="1"/>
        <end position="42"/>
    </location>
</feature>
<protein>
    <submittedName>
        <fullName evidence="2">Uncharacterized protein</fullName>
    </submittedName>
</protein>
<proteinExistence type="predicted"/>
<dbReference type="AlphaFoldDB" id="A0A2P5WKQ5"/>
<dbReference type="EMBL" id="KZ667250">
    <property type="protein sequence ID" value="PPR91672.1"/>
    <property type="molecule type" value="Genomic_DNA"/>
</dbReference>
<sequence length="78" mass="8272">MAPHPRKNLGSLRKSPLGSCKKKVSGPKRGRSSESVPMKGRADAAYCRGELAVCSEGGGGVLEESDVVPQSLRAKTRY</sequence>
<accession>A0A2P5WKQ5</accession>
<evidence type="ECO:0000313" key="3">
    <source>
        <dbReference type="Proteomes" id="UP000239757"/>
    </source>
</evidence>
<dbReference type="Proteomes" id="UP000239757">
    <property type="component" value="Unassembled WGS sequence"/>
</dbReference>